<dbReference type="Gene3D" id="3.40.50.2000">
    <property type="entry name" value="Glycogen Phosphorylase B"/>
    <property type="match status" value="1"/>
</dbReference>
<organism evidence="7 8">
    <name type="scientific">Strongyloides papillosus</name>
    <name type="common">Intestinal threadworm</name>
    <dbReference type="NCBI Taxonomy" id="174720"/>
    <lineage>
        <taxon>Eukaryota</taxon>
        <taxon>Metazoa</taxon>
        <taxon>Ecdysozoa</taxon>
        <taxon>Nematoda</taxon>
        <taxon>Chromadorea</taxon>
        <taxon>Rhabditida</taxon>
        <taxon>Tylenchina</taxon>
        <taxon>Panagrolaimomorpha</taxon>
        <taxon>Strongyloidoidea</taxon>
        <taxon>Strongyloididae</taxon>
        <taxon>Strongyloides</taxon>
    </lineage>
</organism>
<comment type="catalytic activity">
    <reaction evidence="5">
        <text>glucuronate acceptor + UDP-alpha-D-glucuronate = acceptor beta-D-glucuronoside + UDP + H(+)</text>
        <dbReference type="Rhea" id="RHEA:21032"/>
        <dbReference type="ChEBI" id="CHEBI:15378"/>
        <dbReference type="ChEBI" id="CHEBI:58052"/>
        <dbReference type="ChEBI" id="CHEBI:58223"/>
        <dbReference type="ChEBI" id="CHEBI:132367"/>
        <dbReference type="ChEBI" id="CHEBI:132368"/>
        <dbReference type="EC" id="2.4.1.17"/>
    </reaction>
</comment>
<keyword evidence="7" id="KW-1185">Reference proteome</keyword>
<name>A0A0N5BTV6_STREA</name>
<evidence type="ECO:0000256" key="3">
    <source>
        <dbReference type="ARBA" id="ARBA00022676"/>
    </source>
</evidence>
<comment type="similarity">
    <text evidence="1">Belongs to the UDP-glycosyltransferase family.</text>
</comment>
<keyword evidence="6" id="KW-0732">Signal</keyword>
<evidence type="ECO:0000256" key="5">
    <source>
        <dbReference type="ARBA" id="ARBA00047475"/>
    </source>
</evidence>
<dbReference type="EC" id="2.4.1.17" evidence="2"/>
<evidence type="ECO:0000256" key="6">
    <source>
        <dbReference type="SAM" id="SignalP"/>
    </source>
</evidence>
<keyword evidence="3" id="KW-0328">Glycosyltransferase</keyword>
<keyword evidence="4" id="KW-0808">Transferase</keyword>
<dbReference type="PANTHER" id="PTHR48043">
    <property type="entry name" value="EG:EG0003.4 PROTEIN-RELATED"/>
    <property type="match status" value="1"/>
</dbReference>
<evidence type="ECO:0000313" key="7">
    <source>
        <dbReference type="Proteomes" id="UP000046392"/>
    </source>
</evidence>
<evidence type="ECO:0000313" key="8">
    <source>
        <dbReference type="WBParaSite" id="SPAL_0000928000.1"/>
    </source>
</evidence>
<sequence length="324" mass="37248">MLTKYLLLFLNFFLVLHSYKILVVNPKFGYSHVNFFSQIADILTEEGHNVTVLAINYDPSVKHPGAYKAKVITYPATKEIEDSFATGKDNKFLWKLPNNGPEQYKMFFKFSDTAYGQIRRIFNDEELAEELRKENFDLGIVEAFHLSILGMFKVWGIKAYVTGFSMSLEDTMYKYFGLPFPGSFIPNHMSPFSDKMAYKERFQNLFAHYVGETVYYILNTKTALQKEFDKKYGVGFYNSYNAVGDSSFIVINSNPFLDIPGPKTPKMVEVSGIGIKDTKPLDEYWNKILSLRDKTVLVSFGTFTKAIYMPEDLKSGLLETIRKL</sequence>
<proteinExistence type="inferred from homology"/>
<feature type="signal peptide" evidence="6">
    <location>
        <begin position="1"/>
        <end position="18"/>
    </location>
</feature>
<evidence type="ECO:0000256" key="1">
    <source>
        <dbReference type="ARBA" id="ARBA00009995"/>
    </source>
</evidence>
<evidence type="ECO:0000256" key="4">
    <source>
        <dbReference type="ARBA" id="ARBA00022679"/>
    </source>
</evidence>
<protein>
    <recommendedName>
        <fullName evidence="2">glucuronosyltransferase</fullName>
        <ecNumber evidence="2">2.4.1.17</ecNumber>
    </recommendedName>
</protein>
<evidence type="ECO:0000256" key="2">
    <source>
        <dbReference type="ARBA" id="ARBA00012544"/>
    </source>
</evidence>
<dbReference type="WBParaSite" id="SPAL_0000928000.1">
    <property type="protein sequence ID" value="SPAL_0000928000.1"/>
    <property type="gene ID" value="SPAL_0000928000"/>
</dbReference>
<dbReference type="AlphaFoldDB" id="A0A0N5BTV6"/>
<accession>A0A0N5BTV6</accession>
<feature type="chain" id="PRO_5005895004" description="glucuronosyltransferase" evidence="6">
    <location>
        <begin position="19"/>
        <end position="324"/>
    </location>
</feature>
<dbReference type="InterPro" id="IPR002213">
    <property type="entry name" value="UDP_glucos_trans"/>
</dbReference>
<dbReference type="SUPFAM" id="SSF53756">
    <property type="entry name" value="UDP-Glycosyltransferase/glycogen phosphorylase"/>
    <property type="match status" value="1"/>
</dbReference>
<dbReference type="Proteomes" id="UP000046392">
    <property type="component" value="Unplaced"/>
</dbReference>
<dbReference type="Pfam" id="PF00201">
    <property type="entry name" value="UDPGT"/>
    <property type="match status" value="1"/>
</dbReference>
<reference evidence="8" key="1">
    <citation type="submission" date="2017-02" db="UniProtKB">
        <authorList>
            <consortium name="WormBaseParasite"/>
        </authorList>
    </citation>
    <scope>IDENTIFICATION</scope>
</reference>
<dbReference type="PANTHER" id="PTHR48043:SF23">
    <property type="entry name" value="UDP-GLUCURONOSYLTRANSFERASE"/>
    <property type="match status" value="1"/>
</dbReference>
<dbReference type="InterPro" id="IPR050271">
    <property type="entry name" value="UDP-glycosyltransferase"/>
</dbReference>
<dbReference type="GO" id="GO:0015020">
    <property type="term" value="F:glucuronosyltransferase activity"/>
    <property type="evidence" value="ECO:0007669"/>
    <property type="project" value="UniProtKB-EC"/>
</dbReference>